<dbReference type="AlphaFoldDB" id="A0A1L9TGI7"/>
<organism evidence="2 3">
    <name type="scientific">Aspergillus sydowii CBS 593.65</name>
    <dbReference type="NCBI Taxonomy" id="1036612"/>
    <lineage>
        <taxon>Eukaryota</taxon>
        <taxon>Fungi</taxon>
        <taxon>Dikarya</taxon>
        <taxon>Ascomycota</taxon>
        <taxon>Pezizomycotina</taxon>
        <taxon>Eurotiomycetes</taxon>
        <taxon>Eurotiomycetidae</taxon>
        <taxon>Eurotiales</taxon>
        <taxon>Aspergillaceae</taxon>
        <taxon>Aspergillus</taxon>
        <taxon>Aspergillus subgen. Nidulantes</taxon>
    </lineage>
</organism>
<dbReference type="PROSITE" id="PS51257">
    <property type="entry name" value="PROKAR_LIPOPROTEIN"/>
    <property type="match status" value="1"/>
</dbReference>
<accession>A0A1L9TGI7</accession>
<evidence type="ECO:0000313" key="2">
    <source>
        <dbReference type="EMBL" id="OJJ58546.1"/>
    </source>
</evidence>
<evidence type="ECO:0000313" key="3">
    <source>
        <dbReference type="Proteomes" id="UP000184356"/>
    </source>
</evidence>
<protein>
    <submittedName>
        <fullName evidence="2">Uncharacterized protein</fullName>
    </submittedName>
</protein>
<keyword evidence="3" id="KW-1185">Reference proteome</keyword>
<keyword evidence="1" id="KW-1133">Transmembrane helix</keyword>
<gene>
    <name evidence="2" type="ORF">ASPSYDRAFT_44915</name>
</gene>
<keyword evidence="1" id="KW-0472">Membrane</keyword>
<keyword evidence="1" id="KW-0812">Transmembrane</keyword>
<dbReference type="VEuPathDB" id="FungiDB:ASPSYDRAFT_44915"/>
<name>A0A1L9TGI7_9EURO</name>
<proteinExistence type="predicted"/>
<dbReference type="RefSeq" id="XP_040702352.1">
    <property type="nucleotide sequence ID" value="XM_040846932.1"/>
</dbReference>
<dbReference type="EMBL" id="KV878586">
    <property type="protein sequence ID" value="OJJ58546.1"/>
    <property type="molecule type" value="Genomic_DNA"/>
</dbReference>
<reference evidence="3" key="1">
    <citation type="journal article" date="2017" name="Genome Biol.">
        <title>Comparative genomics reveals high biological diversity and specific adaptations in the industrially and medically important fungal genus Aspergillus.</title>
        <authorList>
            <person name="de Vries R.P."/>
            <person name="Riley R."/>
            <person name="Wiebenga A."/>
            <person name="Aguilar-Osorio G."/>
            <person name="Amillis S."/>
            <person name="Uchima C.A."/>
            <person name="Anderluh G."/>
            <person name="Asadollahi M."/>
            <person name="Askin M."/>
            <person name="Barry K."/>
            <person name="Battaglia E."/>
            <person name="Bayram O."/>
            <person name="Benocci T."/>
            <person name="Braus-Stromeyer S.A."/>
            <person name="Caldana C."/>
            <person name="Canovas D."/>
            <person name="Cerqueira G.C."/>
            <person name="Chen F."/>
            <person name="Chen W."/>
            <person name="Choi C."/>
            <person name="Clum A."/>
            <person name="Dos Santos R.A."/>
            <person name="Damasio A.R."/>
            <person name="Diallinas G."/>
            <person name="Emri T."/>
            <person name="Fekete E."/>
            <person name="Flipphi M."/>
            <person name="Freyberg S."/>
            <person name="Gallo A."/>
            <person name="Gournas C."/>
            <person name="Habgood R."/>
            <person name="Hainaut M."/>
            <person name="Harispe M.L."/>
            <person name="Henrissat B."/>
            <person name="Hilden K.S."/>
            <person name="Hope R."/>
            <person name="Hossain A."/>
            <person name="Karabika E."/>
            <person name="Karaffa L."/>
            <person name="Karanyi Z."/>
            <person name="Krasevec N."/>
            <person name="Kuo A."/>
            <person name="Kusch H."/>
            <person name="LaButti K."/>
            <person name="Lagendijk E.L."/>
            <person name="Lapidus A."/>
            <person name="Levasseur A."/>
            <person name="Lindquist E."/>
            <person name="Lipzen A."/>
            <person name="Logrieco A.F."/>
            <person name="MacCabe A."/>
            <person name="Maekelae M.R."/>
            <person name="Malavazi I."/>
            <person name="Melin P."/>
            <person name="Meyer V."/>
            <person name="Mielnichuk N."/>
            <person name="Miskei M."/>
            <person name="Molnar A.P."/>
            <person name="Mule G."/>
            <person name="Ngan C.Y."/>
            <person name="Orejas M."/>
            <person name="Orosz E."/>
            <person name="Ouedraogo J.P."/>
            <person name="Overkamp K.M."/>
            <person name="Park H.-S."/>
            <person name="Perrone G."/>
            <person name="Piumi F."/>
            <person name="Punt P.J."/>
            <person name="Ram A.F."/>
            <person name="Ramon A."/>
            <person name="Rauscher S."/>
            <person name="Record E."/>
            <person name="Riano-Pachon D.M."/>
            <person name="Robert V."/>
            <person name="Roehrig J."/>
            <person name="Ruller R."/>
            <person name="Salamov A."/>
            <person name="Salih N.S."/>
            <person name="Samson R.A."/>
            <person name="Sandor E."/>
            <person name="Sanguinetti M."/>
            <person name="Schuetze T."/>
            <person name="Sepcic K."/>
            <person name="Shelest E."/>
            <person name="Sherlock G."/>
            <person name="Sophianopoulou V."/>
            <person name="Squina F.M."/>
            <person name="Sun H."/>
            <person name="Susca A."/>
            <person name="Todd R.B."/>
            <person name="Tsang A."/>
            <person name="Unkles S.E."/>
            <person name="van de Wiele N."/>
            <person name="van Rossen-Uffink D."/>
            <person name="Oliveira J.V."/>
            <person name="Vesth T.C."/>
            <person name="Visser J."/>
            <person name="Yu J.-H."/>
            <person name="Zhou M."/>
            <person name="Andersen M.R."/>
            <person name="Archer D.B."/>
            <person name="Baker S.E."/>
            <person name="Benoit I."/>
            <person name="Brakhage A.A."/>
            <person name="Braus G.H."/>
            <person name="Fischer R."/>
            <person name="Frisvad J.C."/>
            <person name="Goldman G.H."/>
            <person name="Houbraken J."/>
            <person name="Oakley B."/>
            <person name="Pocsi I."/>
            <person name="Scazzocchio C."/>
            <person name="Seiboth B."/>
            <person name="vanKuyk P.A."/>
            <person name="Wortman J."/>
            <person name="Dyer P.S."/>
            <person name="Grigoriev I.V."/>
        </authorList>
    </citation>
    <scope>NUCLEOTIDE SEQUENCE [LARGE SCALE GENOMIC DNA]</scope>
    <source>
        <strain evidence="3">CBS 593.65</strain>
    </source>
</reference>
<feature type="transmembrane region" description="Helical" evidence="1">
    <location>
        <begin position="20"/>
        <end position="41"/>
    </location>
</feature>
<dbReference type="GeneID" id="63763005"/>
<dbReference type="Proteomes" id="UP000184356">
    <property type="component" value="Unassembled WGS sequence"/>
</dbReference>
<sequence>MDGKTARRGYLENRISGQLMGVFGTGFFIGCAHGIFVDAGNKTTMQGEYRKLFSFMSIF</sequence>
<evidence type="ECO:0000256" key="1">
    <source>
        <dbReference type="SAM" id="Phobius"/>
    </source>
</evidence>